<feature type="compositionally biased region" description="Pro residues" evidence="1">
    <location>
        <begin position="257"/>
        <end position="273"/>
    </location>
</feature>
<gene>
    <name evidence="2" type="ORF">RHSIM_Rhsim03G0059300</name>
</gene>
<feature type="region of interest" description="Disordered" evidence="1">
    <location>
        <begin position="240"/>
        <end position="279"/>
    </location>
</feature>
<feature type="compositionally biased region" description="Basic and acidic residues" evidence="1">
    <location>
        <begin position="58"/>
        <end position="68"/>
    </location>
</feature>
<feature type="region of interest" description="Disordered" evidence="1">
    <location>
        <begin position="27"/>
        <end position="68"/>
    </location>
</feature>
<dbReference type="EMBL" id="WJXA01000003">
    <property type="protein sequence ID" value="KAF7147792.1"/>
    <property type="molecule type" value="Genomic_DNA"/>
</dbReference>
<accession>A0A834LRU4</accession>
<proteinExistence type="predicted"/>
<protein>
    <submittedName>
        <fullName evidence="2">Uncharacterized protein</fullName>
    </submittedName>
</protein>
<evidence type="ECO:0000256" key="1">
    <source>
        <dbReference type="SAM" id="MobiDB-lite"/>
    </source>
</evidence>
<evidence type="ECO:0000313" key="3">
    <source>
        <dbReference type="Proteomes" id="UP000626092"/>
    </source>
</evidence>
<evidence type="ECO:0000313" key="2">
    <source>
        <dbReference type="EMBL" id="KAF7147792.1"/>
    </source>
</evidence>
<keyword evidence="3" id="KW-1185">Reference proteome</keyword>
<comment type="caution">
    <text evidence="2">The sequence shown here is derived from an EMBL/GenBank/DDBJ whole genome shotgun (WGS) entry which is preliminary data.</text>
</comment>
<name>A0A834LRU4_RHOSS</name>
<reference evidence="2" key="1">
    <citation type="submission" date="2019-11" db="EMBL/GenBank/DDBJ databases">
        <authorList>
            <person name="Liu Y."/>
            <person name="Hou J."/>
            <person name="Li T.-Q."/>
            <person name="Guan C.-H."/>
            <person name="Wu X."/>
            <person name="Wu H.-Z."/>
            <person name="Ling F."/>
            <person name="Zhang R."/>
            <person name="Shi X.-G."/>
            <person name="Ren J.-P."/>
            <person name="Chen E.-F."/>
            <person name="Sun J.-M."/>
        </authorList>
    </citation>
    <scope>NUCLEOTIDE SEQUENCE</scope>
    <source>
        <strain evidence="2">Adult_tree_wgs_1</strain>
        <tissue evidence="2">Leaves</tissue>
    </source>
</reference>
<feature type="compositionally biased region" description="Basic and acidic residues" evidence="1">
    <location>
        <begin position="214"/>
        <end position="223"/>
    </location>
</feature>
<dbReference type="Proteomes" id="UP000626092">
    <property type="component" value="Unassembled WGS sequence"/>
</dbReference>
<sequence length="279" mass="30754">MVRKTFDLATTAGQALQMQSLAQDLSTSGLSKRKEQSEVIPIDQAEQTERPPATVTTDKPHAGRPRNVDDVEVLTTGLAEDDPANLNEPSAFFVPDFECLDGHVITVADSLEDSPLLAMILLKGLALPKDMDNLPTGKAKNMAKLCLLLAKAGQCAGKAFSDMDVLLETNRSLRVDLQAKRQEVEQSFEQIETLEAKSVEEENARLKKERAQLEEDLPKRLEEASDAGYNEAGEYYQQQVGLDYAEVPDADHRREPPVVPPLELPEIPPPEEQPNPTTD</sequence>
<dbReference type="AlphaFoldDB" id="A0A834LRU4"/>
<feature type="region of interest" description="Disordered" evidence="1">
    <location>
        <begin position="214"/>
        <end position="233"/>
    </location>
</feature>
<organism evidence="2 3">
    <name type="scientific">Rhododendron simsii</name>
    <name type="common">Sims's rhododendron</name>
    <dbReference type="NCBI Taxonomy" id="118357"/>
    <lineage>
        <taxon>Eukaryota</taxon>
        <taxon>Viridiplantae</taxon>
        <taxon>Streptophyta</taxon>
        <taxon>Embryophyta</taxon>
        <taxon>Tracheophyta</taxon>
        <taxon>Spermatophyta</taxon>
        <taxon>Magnoliopsida</taxon>
        <taxon>eudicotyledons</taxon>
        <taxon>Gunneridae</taxon>
        <taxon>Pentapetalae</taxon>
        <taxon>asterids</taxon>
        <taxon>Ericales</taxon>
        <taxon>Ericaceae</taxon>
        <taxon>Ericoideae</taxon>
        <taxon>Rhodoreae</taxon>
        <taxon>Rhododendron</taxon>
    </lineage>
</organism>